<name>A0A140L4P6_9FIRM</name>
<dbReference type="EMBL" id="LOED01000026">
    <property type="protein sequence ID" value="KXG75521.1"/>
    <property type="molecule type" value="Genomic_DNA"/>
</dbReference>
<dbReference type="STRING" id="520764.AN618_18940"/>
<dbReference type="Proteomes" id="UP000070427">
    <property type="component" value="Unassembled WGS sequence"/>
</dbReference>
<sequence>MPQVVIDAEKMSLDEIMATLRLTPYKPAAGRPASFRGREEANNVRMWLTSKRVNRKT</sequence>
<organism evidence="1 2">
    <name type="scientific">Fervidicola ferrireducens</name>
    <dbReference type="NCBI Taxonomy" id="520764"/>
    <lineage>
        <taxon>Bacteria</taxon>
        <taxon>Bacillati</taxon>
        <taxon>Bacillota</taxon>
        <taxon>Clostridia</taxon>
        <taxon>Thermosediminibacterales</taxon>
        <taxon>Thermosediminibacteraceae</taxon>
        <taxon>Fervidicola</taxon>
    </lineage>
</organism>
<evidence type="ECO:0000313" key="2">
    <source>
        <dbReference type="Proteomes" id="UP000070427"/>
    </source>
</evidence>
<reference evidence="1 2" key="1">
    <citation type="submission" date="2015-12" db="EMBL/GenBank/DDBJ databases">
        <title>Draft genome sequnece of Fervidicola ferrireducens strain Y170.</title>
        <authorList>
            <person name="Patel B.K."/>
        </authorList>
    </citation>
    <scope>NUCLEOTIDE SEQUENCE [LARGE SCALE GENOMIC DNA]</scope>
    <source>
        <strain evidence="1 2">Y170</strain>
    </source>
</reference>
<protein>
    <submittedName>
        <fullName evidence="1">Uncharacterized protein</fullName>
    </submittedName>
</protein>
<evidence type="ECO:0000313" key="1">
    <source>
        <dbReference type="EMBL" id="KXG75521.1"/>
    </source>
</evidence>
<keyword evidence="2" id="KW-1185">Reference proteome</keyword>
<accession>A0A140L4P6</accession>
<dbReference type="InParanoid" id="A0A140L4P6"/>
<proteinExistence type="predicted"/>
<gene>
    <name evidence="1" type="ORF">AN618_18940</name>
</gene>
<dbReference type="AlphaFoldDB" id="A0A140L4P6"/>
<dbReference type="RefSeq" id="WP_157081702.1">
    <property type="nucleotide sequence ID" value="NZ_LOED01000026.1"/>
</dbReference>
<comment type="caution">
    <text evidence="1">The sequence shown here is derived from an EMBL/GenBank/DDBJ whole genome shotgun (WGS) entry which is preliminary data.</text>
</comment>